<dbReference type="InterPro" id="IPR036179">
    <property type="entry name" value="Ig-like_dom_sf"/>
</dbReference>
<keyword evidence="9" id="KW-0325">Glycoprotein</keyword>
<gene>
    <name evidence="14" type="ORF">XNOV1_A008844</name>
</gene>
<keyword evidence="4" id="KW-0677">Repeat</keyword>
<evidence type="ECO:0000256" key="4">
    <source>
        <dbReference type="ARBA" id="ARBA00022737"/>
    </source>
</evidence>
<keyword evidence="2" id="KW-0812">Transmembrane</keyword>
<evidence type="ECO:0000256" key="11">
    <source>
        <dbReference type="SAM" id="MobiDB-lite"/>
    </source>
</evidence>
<dbReference type="EMBL" id="OY660866">
    <property type="protein sequence ID" value="CAJ1053894.1"/>
    <property type="molecule type" value="Genomic_DNA"/>
</dbReference>
<evidence type="ECO:0000256" key="6">
    <source>
        <dbReference type="ARBA" id="ARBA00022989"/>
    </source>
</evidence>
<dbReference type="PRINTS" id="PR01472">
    <property type="entry name" value="ICAMVCAM1"/>
</dbReference>
<accession>A0AAV1EZ44</accession>
<evidence type="ECO:0000256" key="2">
    <source>
        <dbReference type="ARBA" id="ARBA00022692"/>
    </source>
</evidence>
<dbReference type="GO" id="GO:0005178">
    <property type="term" value="F:integrin binding"/>
    <property type="evidence" value="ECO:0007669"/>
    <property type="project" value="InterPro"/>
</dbReference>
<protein>
    <submittedName>
        <fullName evidence="14">Uncharacterized protein LOC117816131</fullName>
    </submittedName>
</protein>
<keyword evidence="3 12" id="KW-0732">Signal</keyword>
<organism evidence="14 15">
    <name type="scientific">Xyrichtys novacula</name>
    <name type="common">Pearly razorfish</name>
    <name type="synonym">Hemipteronotus novacula</name>
    <dbReference type="NCBI Taxonomy" id="13765"/>
    <lineage>
        <taxon>Eukaryota</taxon>
        <taxon>Metazoa</taxon>
        <taxon>Chordata</taxon>
        <taxon>Craniata</taxon>
        <taxon>Vertebrata</taxon>
        <taxon>Euteleostomi</taxon>
        <taxon>Actinopterygii</taxon>
        <taxon>Neopterygii</taxon>
        <taxon>Teleostei</taxon>
        <taxon>Neoteleostei</taxon>
        <taxon>Acanthomorphata</taxon>
        <taxon>Eupercaria</taxon>
        <taxon>Labriformes</taxon>
        <taxon>Labridae</taxon>
        <taxon>Xyrichtys</taxon>
    </lineage>
</organism>
<dbReference type="GO" id="GO:0005886">
    <property type="term" value="C:plasma membrane"/>
    <property type="evidence" value="ECO:0007669"/>
    <property type="project" value="TreeGrafter"/>
</dbReference>
<feature type="domain" description="Ig-like" evidence="13">
    <location>
        <begin position="254"/>
        <end position="334"/>
    </location>
</feature>
<reference evidence="14" key="1">
    <citation type="submission" date="2023-08" db="EMBL/GenBank/DDBJ databases">
        <authorList>
            <person name="Alioto T."/>
            <person name="Alioto T."/>
            <person name="Gomez Garrido J."/>
        </authorList>
    </citation>
    <scope>NUCLEOTIDE SEQUENCE</scope>
</reference>
<evidence type="ECO:0000256" key="12">
    <source>
        <dbReference type="SAM" id="SignalP"/>
    </source>
</evidence>
<evidence type="ECO:0000256" key="8">
    <source>
        <dbReference type="ARBA" id="ARBA00023157"/>
    </source>
</evidence>
<evidence type="ECO:0000313" key="15">
    <source>
        <dbReference type="Proteomes" id="UP001178508"/>
    </source>
</evidence>
<keyword evidence="7" id="KW-0472">Membrane</keyword>
<evidence type="ECO:0000256" key="7">
    <source>
        <dbReference type="ARBA" id="ARBA00023136"/>
    </source>
</evidence>
<keyword evidence="5" id="KW-0130">Cell adhesion</keyword>
<keyword evidence="8" id="KW-1015">Disulfide bond</keyword>
<dbReference type="AlphaFoldDB" id="A0AAV1EZ44"/>
<dbReference type="InterPro" id="IPR003599">
    <property type="entry name" value="Ig_sub"/>
</dbReference>
<feature type="region of interest" description="Disordered" evidence="11">
    <location>
        <begin position="41"/>
        <end position="61"/>
    </location>
</feature>
<dbReference type="SUPFAM" id="SSF48726">
    <property type="entry name" value="Immunoglobulin"/>
    <property type="match status" value="3"/>
</dbReference>
<keyword evidence="6" id="KW-1133">Transmembrane helix</keyword>
<dbReference type="InterPro" id="IPR003987">
    <property type="entry name" value="ICAM_VCAM_N"/>
</dbReference>
<dbReference type="PANTHER" id="PTHR13771:SF9">
    <property type="entry name" value="INTERCELLULAR ADHESION MOLECULE 5"/>
    <property type="match status" value="1"/>
</dbReference>
<dbReference type="InterPro" id="IPR013098">
    <property type="entry name" value="Ig_I-set"/>
</dbReference>
<feature type="signal peptide" evidence="12">
    <location>
        <begin position="1"/>
        <end position="21"/>
    </location>
</feature>
<evidence type="ECO:0000256" key="5">
    <source>
        <dbReference type="ARBA" id="ARBA00022889"/>
    </source>
</evidence>
<name>A0AAV1EZ44_XYRNO</name>
<dbReference type="InterPro" id="IPR007110">
    <property type="entry name" value="Ig-like_dom"/>
</dbReference>
<dbReference type="InterPro" id="IPR013783">
    <property type="entry name" value="Ig-like_fold"/>
</dbReference>
<dbReference type="SMART" id="SM00409">
    <property type="entry name" value="IG"/>
    <property type="match status" value="2"/>
</dbReference>
<feature type="domain" description="Ig-like" evidence="13">
    <location>
        <begin position="159"/>
        <end position="243"/>
    </location>
</feature>
<comment type="subcellular location">
    <subcellularLocation>
        <location evidence="1">Membrane</location>
        <topology evidence="1">Single-pass type I membrane protein</topology>
    </subcellularLocation>
</comment>
<evidence type="ECO:0000256" key="1">
    <source>
        <dbReference type="ARBA" id="ARBA00004479"/>
    </source>
</evidence>
<feature type="chain" id="PRO_5043785186" evidence="12">
    <location>
        <begin position="22"/>
        <end position="366"/>
    </location>
</feature>
<sequence>MITLRWTITPLLLYLLSSATSSPVSISTSAPPLLSQISPPSPVPTILPSPPSPSLSAPPPTINQAELTEKAKCPLTMSPSTLVVRFGDPVTVNCSLRTLGFPLLGWEVSLASPAPTEGHFLVWSVDKMTEWSINPMCWALTDQGGQCDINLPLIVFKPPDSVTLSLLNHTGPMMEGNEYTLQCTVQGVAPAEKLSVTFYRGQTALVQTRTSNNTEKEPVNETLTWIITPSKEDDGAEYWCEATLKLGPEGPRHPPVVKSKRLTATVLYGPQIDCPPKLRVKEGESLECAVRGNPQPLVTWFRDGEAVALPAHSNREHAGYYTVSAKGLREKNLTVMVEVLPGGGAANSYNRCFLLAVLLFQTLHWL</sequence>
<dbReference type="Proteomes" id="UP001178508">
    <property type="component" value="Chromosome 3"/>
</dbReference>
<evidence type="ECO:0000256" key="3">
    <source>
        <dbReference type="ARBA" id="ARBA00022729"/>
    </source>
</evidence>
<keyword evidence="15" id="KW-1185">Reference proteome</keyword>
<keyword evidence="10" id="KW-0393">Immunoglobulin domain</keyword>
<dbReference type="PANTHER" id="PTHR13771">
    <property type="entry name" value="INTERCELLULAR ADHESION MOLECULE"/>
    <property type="match status" value="1"/>
</dbReference>
<dbReference type="InterPro" id="IPR047012">
    <property type="entry name" value="ICAM_VCAM"/>
</dbReference>
<evidence type="ECO:0000256" key="9">
    <source>
        <dbReference type="ARBA" id="ARBA00023180"/>
    </source>
</evidence>
<evidence type="ECO:0000256" key="10">
    <source>
        <dbReference type="ARBA" id="ARBA00023319"/>
    </source>
</evidence>
<dbReference type="Pfam" id="PF07679">
    <property type="entry name" value="I-set"/>
    <property type="match status" value="1"/>
</dbReference>
<proteinExistence type="predicted"/>
<dbReference type="GO" id="GO:0098609">
    <property type="term" value="P:cell-cell adhesion"/>
    <property type="evidence" value="ECO:0007669"/>
    <property type="project" value="InterPro"/>
</dbReference>
<evidence type="ECO:0000313" key="14">
    <source>
        <dbReference type="EMBL" id="CAJ1053894.1"/>
    </source>
</evidence>
<dbReference type="PROSITE" id="PS50835">
    <property type="entry name" value="IG_LIKE"/>
    <property type="match status" value="2"/>
</dbReference>
<dbReference type="Gene3D" id="2.60.40.10">
    <property type="entry name" value="Immunoglobulins"/>
    <property type="match status" value="3"/>
</dbReference>
<evidence type="ECO:0000259" key="13">
    <source>
        <dbReference type="PROSITE" id="PS50835"/>
    </source>
</evidence>